<dbReference type="InterPro" id="IPR015424">
    <property type="entry name" value="PyrdxlP-dep_Trfase"/>
</dbReference>
<dbReference type="SUPFAM" id="SSF53383">
    <property type="entry name" value="PLP-dependent transferases"/>
    <property type="match status" value="1"/>
</dbReference>
<dbReference type="Gene3D" id="3.40.640.10">
    <property type="entry name" value="Type I PLP-dependent aspartate aminotransferase-like (Major domain)"/>
    <property type="match status" value="1"/>
</dbReference>
<dbReference type="Gene3D" id="3.90.1150.10">
    <property type="entry name" value="Aspartate Aminotransferase, domain 1"/>
    <property type="match status" value="1"/>
</dbReference>
<dbReference type="InterPro" id="IPR015421">
    <property type="entry name" value="PyrdxlP-dep_Trfase_major"/>
</dbReference>
<dbReference type="Pfam" id="PF00155">
    <property type="entry name" value="Aminotran_1_2"/>
    <property type="match status" value="1"/>
</dbReference>
<reference evidence="8 9" key="1">
    <citation type="submission" date="2020-03" db="EMBL/GenBank/DDBJ databases">
        <title>Bacterial samples isolated from urine from healthy bovine heifers (Gyr breed).</title>
        <authorList>
            <person name="Giannattasio-Ferraz S."/>
            <person name="Maskeri L."/>
            <person name="Penido A."/>
            <person name="Barbosa-Stancioli E.F."/>
            <person name="Putonti C."/>
        </authorList>
    </citation>
    <scope>NUCLEOTIDE SEQUENCE [LARGE SCALE GENOMIC DNA]</scope>
    <source>
        <strain evidence="8 9">UFMG-H7</strain>
    </source>
</reference>
<comment type="caution">
    <text evidence="8">The sequence shown here is derived from an EMBL/GenBank/DDBJ whole genome shotgun (WGS) entry which is preliminary data.</text>
</comment>
<dbReference type="AlphaFoldDB" id="A0A7X6I473"/>
<evidence type="ECO:0000256" key="2">
    <source>
        <dbReference type="ARBA" id="ARBA00007441"/>
    </source>
</evidence>
<dbReference type="PANTHER" id="PTHR46383:SF1">
    <property type="entry name" value="ASPARTATE AMINOTRANSFERASE"/>
    <property type="match status" value="1"/>
</dbReference>
<dbReference type="GO" id="GO:0030170">
    <property type="term" value="F:pyridoxal phosphate binding"/>
    <property type="evidence" value="ECO:0007669"/>
    <property type="project" value="InterPro"/>
</dbReference>
<organism evidence="8 9">
    <name type="scientific">Vagococcus fluvialis</name>
    <dbReference type="NCBI Taxonomy" id="2738"/>
    <lineage>
        <taxon>Bacteria</taxon>
        <taxon>Bacillati</taxon>
        <taxon>Bacillota</taxon>
        <taxon>Bacilli</taxon>
        <taxon>Lactobacillales</taxon>
        <taxon>Enterococcaceae</taxon>
        <taxon>Vagococcus</taxon>
    </lineage>
</organism>
<name>A0A7X6I473_9ENTE</name>
<evidence type="ECO:0000313" key="9">
    <source>
        <dbReference type="Proteomes" id="UP000521358"/>
    </source>
</evidence>
<keyword evidence="3 6" id="KW-0032">Aminotransferase</keyword>
<comment type="cofactor">
    <cofactor evidence="1 6">
        <name>pyridoxal 5'-phosphate</name>
        <dbReference type="ChEBI" id="CHEBI:597326"/>
    </cofactor>
</comment>
<dbReference type="InterPro" id="IPR015422">
    <property type="entry name" value="PyrdxlP-dep_Trfase_small"/>
</dbReference>
<comment type="similarity">
    <text evidence="2 6">Belongs to the class-I pyridoxal-phosphate-dependent aminotransferase family.</text>
</comment>
<dbReference type="InterPro" id="IPR004838">
    <property type="entry name" value="NHTrfase_class1_PyrdxlP-BS"/>
</dbReference>
<dbReference type="EMBL" id="JAAVMB010000012">
    <property type="protein sequence ID" value="NKC68559.1"/>
    <property type="molecule type" value="Genomic_DNA"/>
</dbReference>
<dbReference type="CDD" id="cd00609">
    <property type="entry name" value="AAT_like"/>
    <property type="match status" value="1"/>
</dbReference>
<dbReference type="PROSITE" id="PS00105">
    <property type="entry name" value="AA_TRANSFER_CLASS_1"/>
    <property type="match status" value="1"/>
</dbReference>
<dbReference type="PANTHER" id="PTHR46383">
    <property type="entry name" value="ASPARTATE AMINOTRANSFERASE"/>
    <property type="match status" value="1"/>
</dbReference>
<dbReference type="GO" id="GO:0008483">
    <property type="term" value="F:transaminase activity"/>
    <property type="evidence" value="ECO:0007669"/>
    <property type="project" value="UniProtKB-KW"/>
</dbReference>
<evidence type="ECO:0000256" key="4">
    <source>
        <dbReference type="ARBA" id="ARBA00022679"/>
    </source>
</evidence>
<proteinExistence type="inferred from homology"/>
<dbReference type="Proteomes" id="UP000521358">
    <property type="component" value="Unassembled WGS sequence"/>
</dbReference>
<dbReference type="FunFam" id="3.40.640.10:FF:000033">
    <property type="entry name" value="Aspartate aminotransferase"/>
    <property type="match status" value="1"/>
</dbReference>
<evidence type="ECO:0000313" key="8">
    <source>
        <dbReference type="EMBL" id="NKC68559.1"/>
    </source>
</evidence>
<dbReference type="GO" id="GO:0006520">
    <property type="term" value="P:amino acid metabolic process"/>
    <property type="evidence" value="ECO:0007669"/>
    <property type="project" value="InterPro"/>
</dbReference>
<evidence type="ECO:0000256" key="3">
    <source>
        <dbReference type="ARBA" id="ARBA00022576"/>
    </source>
</evidence>
<evidence type="ECO:0000256" key="1">
    <source>
        <dbReference type="ARBA" id="ARBA00001933"/>
    </source>
</evidence>
<evidence type="ECO:0000259" key="7">
    <source>
        <dbReference type="Pfam" id="PF00155"/>
    </source>
</evidence>
<evidence type="ECO:0000256" key="6">
    <source>
        <dbReference type="RuleBase" id="RU000481"/>
    </source>
</evidence>
<evidence type="ECO:0000256" key="5">
    <source>
        <dbReference type="ARBA" id="ARBA00022898"/>
    </source>
</evidence>
<keyword evidence="5" id="KW-0663">Pyridoxal phosphate</keyword>
<sequence length="389" mass="43180">MSNKLRSQFQNMKPSAMLKMFNATSQYDNLINLGVGEPDLESPKEVIDVAVQALENGYTHYPPMTGYADLRQEICNYWEKHHGLKRTANEVIVTSGAIQALYLVLTAFIDPGDEVIVSDPCFPSYINQIKFVNGVVVPVPVSEKDGFNMTAEALEKAITPKSKLLILNSPGNPTGAVLSRREMEEIAKVVKKHDLIVISDEIYEALIYNAEHVSFATIDGMMDRTFTIAGFSKTYAMTGWRLGYIMCDSQYIPALGALTTDIAMGVNAPTQRAGYVALKDCQYFVDKMNKIYSERISYTAKLINETEGLSCVKPKGSFYIMANITETGMTSEEFSMKMLEDARVVVMPGISFGENGDNFVRISCNGDKELLDEAFLRIRNAMAGIKYIG</sequence>
<dbReference type="EC" id="2.6.1.-" evidence="6"/>
<accession>A0A7X6I473</accession>
<dbReference type="InterPro" id="IPR004839">
    <property type="entry name" value="Aminotransferase_I/II_large"/>
</dbReference>
<protein>
    <recommendedName>
        <fullName evidence="6">Aminotransferase</fullName>
        <ecNumber evidence="6">2.6.1.-</ecNumber>
    </recommendedName>
</protein>
<dbReference type="InterPro" id="IPR050596">
    <property type="entry name" value="AspAT/PAT-like"/>
</dbReference>
<feature type="domain" description="Aminotransferase class I/classII large" evidence="7">
    <location>
        <begin position="29"/>
        <end position="377"/>
    </location>
</feature>
<keyword evidence="4 6" id="KW-0808">Transferase</keyword>
<dbReference type="RefSeq" id="WP_167807744.1">
    <property type="nucleotide sequence ID" value="NZ_JAAVMB010000012.1"/>
</dbReference>
<gene>
    <name evidence="8" type="ORF">HED35_10705</name>
</gene>